<evidence type="ECO:0000313" key="2">
    <source>
        <dbReference type="Proteomes" id="UP001596274"/>
    </source>
</evidence>
<name>A0ABD5T0M6_9EURY</name>
<dbReference type="EMBL" id="JBHSWT010000114">
    <property type="protein sequence ID" value="MFC6770692.1"/>
    <property type="molecule type" value="Genomic_DNA"/>
</dbReference>
<protein>
    <submittedName>
        <fullName evidence="1">Uncharacterized protein</fullName>
    </submittedName>
</protein>
<dbReference type="AlphaFoldDB" id="A0ABD5T0M6"/>
<gene>
    <name evidence="1" type="ORF">ACFQDD_04010</name>
</gene>
<evidence type="ECO:0000313" key="1">
    <source>
        <dbReference type="EMBL" id="MFC6770692.1"/>
    </source>
</evidence>
<sequence length="178" mass="20714">MKYSDLLSKVSILFLEENDVQRDLFSQWITTVSTKMATEPEDVFHEFDSSVILVIISQTALNDEESKIQKYILTRSPSCQMVLITSSAVDETFYEQEYDVTITRPISKQEFTTLVEKRLRYGIYSALIEEFYALNSRLLTLEQGDSDGDDKFKKTIQDRIQKVERPIQHPSLVRRRTA</sequence>
<comment type="caution">
    <text evidence="1">The sequence shown here is derived from an EMBL/GenBank/DDBJ whole genome shotgun (WGS) entry which is preliminary data.</text>
</comment>
<dbReference type="Proteomes" id="UP001596274">
    <property type="component" value="Unassembled WGS sequence"/>
</dbReference>
<accession>A0ABD5T0M6</accession>
<keyword evidence="2" id="KW-1185">Reference proteome</keyword>
<proteinExistence type="predicted"/>
<organism evidence="1 2">
    <name type="scientific">Halorubrum pallidum</name>
    <dbReference type="NCBI Taxonomy" id="1526114"/>
    <lineage>
        <taxon>Archaea</taxon>
        <taxon>Methanobacteriati</taxon>
        <taxon>Methanobacteriota</taxon>
        <taxon>Stenosarchaea group</taxon>
        <taxon>Halobacteria</taxon>
        <taxon>Halobacteriales</taxon>
        <taxon>Haloferacaceae</taxon>
        <taxon>Halorubrum</taxon>
    </lineage>
</organism>
<reference evidence="1 2" key="1">
    <citation type="journal article" date="2019" name="Int. J. Syst. Evol. Microbiol.">
        <title>The Global Catalogue of Microorganisms (GCM) 10K type strain sequencing project: providing services to taxonomists for standard genome sequencing and annotation.</title>
        <authorList>
            <consortium name="The Broad Institute Genomics Platform"/>
            <consortium name="The Broad Institute Genome Sequencing Center for Infectious Disease"/>
            <person name="Wu L."/>
            <person name="Ma J."/>
        </authorList>
    </citation>
    <scope>NUCLEOTIDE SEQUENCE [LARGE SCALE GENOMIC DNA]</scope>
    <source>
        <strain evidence="1 2">PJ61</strain>
    </source>
</reference>